<sequence length="91" mass="10705">MPQYQWSPPEHPDPPEDQPIGIEGVEWSEWVSHSPVYVEVEFTRTGWQRIPGFVDAATDDRVLVQFVHMGFAHRVWLERGRVTPRTLKPRR</sequence>
<dbReference type="RefSeq" id="WP_166781285.1">
    <property type="nucleotide sequence ID" value="NZ_JAAOYO010000004.1"/>
</dbReference>
<feature type="region of interest" description="Disordered" evidence="1">
    <location>
        <begin position="1"/>
        <end position="21"/>
    </location>
</feature>
<organism evidence="2 3">
    <name type="scientific">Curtobacterium salicis</name>
    <dbReference type="NCBI Taxonomy" id="1779862"/>
    <lineage>
        <taxon>Bacteria</taxon>
        <taxon>Bacillati</taxon>
        <taxon>Actinomycetota</taxon>
        <taxon>Actinomycetes</taxon>
        <taxon>Micrococcales</taxon>
        <taxon>Microbacteriaceae</taxon>
        <taxon>Curtobacterium</taxon>
    </lineage>
</organism>
<name>A0ABX0T9Y2_9MICO</name>
<comment type="caution">
    <text evidence="2">The sequence shown here is derived from an EMBL/GenBank/DDBJ whole genome shotgun (WGS) entry which is preliminary data.</text>
</comment>
<keyword evidence="3" id="KW-1185">Reference proteome</keyword>
<reference evidence="2 3" key="1">
    <citation type="submission" date="2020-03" db="EMBL/GenBank/DDBJ databases">
        <title>Above-ground endophytic microbial communities from plants in different locations in the United States.</title>
        <authorList>
            <person name="Frank C."/>
        </authorList>
    </citation>
    <scope>NUCLEOTIDE SEQUENCE [LARGE SCALE GENOMIC DNA]</scope>
    <source>
        <strain evidence="2 3">WW7</strain>
    </source>
</reference>
<evidence type="ECO:0000256" key="1">
    <source>
        <dbReference type="SAM" id="MobiDB-lite"/>
    </source>
</evidence>
<gene>
    <name evidence="2" type="ORF">E9228_002969</name>
</gene>
<protein>
    <submittedName>
        <fullName evidence="2">Uncharacterized protein</fullName>
    </submittedName>
</protein>
<accession>A0ABX0T9Y2</accession>
<evidence type="ECO:0000313" key="3">
    <source>
        <dbReference type="Proteomes" id="UP001318300"/>
    </source>
</evidence>
<dbReference type="Proteomes" id="UP001318300">
    <property type="component" value="Unassembled WGS sequence"/>
</dbReference>
<dbReference type="EMBL" id="JAAOYO010000004">
    <property type="protein sequence ID" value="NII42311.1"/>
    <property type="molecule type" value="Genomic_DNA"/>
</dbReference>
<evidence type="ECO:0000313" key="2">
    <source>
        <dbReference type="EMBL" id="NII42311.1"/>
    </source>
</evidence>
<proteinExistence type="predicted"/>